<comment type="caution">
    <text evidence="2">The sequence shown here is derived from an EMBL/GenBank/DDBJ whole genome shotgun (WGS) entry which is preliminary data.</text>
</comment>
<dbReference type="EMBL" id="AAMO01000015">
    <property type="protein sequence ID" value="EAQ01317.1"/>
    <property type="molecule type" value="Genomic_DNA"/>
</dbReference>
<evidence type="ECO:0000313" key="2">
    <source>
        <dbReference type="EMBL" id="EAQ01317.1"/>
    </source>
</evidence>
<sequence>MAGDQPARHDSRRCVAPLSGGALMAGSLDGIKVVDLSRVLGGPYCTQMLADHGAEVIKVEPPLGDETRSWGPPFNDELSAYFSGANRNKRSIAIDLQQPEGRDLILRFLQDADVLVHNFKSGTLEKWGLGYADVLRARFPRLVLCHVTGFGSDGPLGGFPGYDAVVQAMTGLMSINGNPSEGPTRMGTPIVDIGTGLIACNAILAALLERGRSGLGQAIEVPLYDCAISMMHPQAANSLMSGQIPMATGNGHPNIVPYDMFETSNGKLYLAIGNNGQFAKLCDVLGLPEVPCDPRFADNAARLAHRSEMTEVLSECLVQHDAFKLEPVLLKAGIPAGVVRNVNEALEHPHTRHRGMVVSVGTYRGTGVPARLSRTPGAVRAAPPRFGQHSRELLSEAGLTEAEIDRLTQANIVREEPRMRETT</sequence>
<dbReference type="InterPro" id="IPR050483">
    <property type="entry name" value="CoA-transferase_III_domain"/>
</dbReference>
<accession>A3U3I1</accession>
<dbReference type="GO" id="GO:0008410">
    <property type="term" value="F:CoA-transferase activity"/>
    <property type="evidence" value="ECO:0007669"/>
    <property type="project" value="TreeGrafter"/>
</dbReference>
<dbReference type="AlphaFoldDB" id="A3U3I1"/>
<dbReference type="SUPFAM" id="SSF89796">
    <property type="entry name" value="CoA-transferase family III (CaiB/BaiF)"/>
    <property type="match status" value="1"/>
</dbReference>
<protein>
    <recommendedName>
        <fullName evidence="4">CAIB/BAIF family protein</fullName>
    </recommendedName>
</protein>
<dbReference type="STRING" id="252305.OB2597_18681"/>
<organism evidence="2 3">
    <name type="scientific">Pseudooceanicola batsensis (strain ATCC BAA-863 / DSM 15984 / KCTC 12145 / HTCC2597)</name>
    <name type="common">Oceanicola batsensis</name>
    <dbReference type="NCBI Taxonomy" id="252305"/>
    <lineage>
        <taxon>Bacteria</taxon>
        <taxon>Pseudomonadati</taxon>
        <taxon>Pseudomonadota</taxon>
        <taxon>Alphaproteobacteria</taxon>
        <taxon>Rhodobacterales</taxon>
        <taxon>Paracoccaceae</taxon>
        <taxon>Pseudooceanicola</taxon>
    </lineage>
</organism>
<proteinExistence type="predicted"/>
<evidence type="ECO:0000313" key="3">
    <source>
        <dbReference type="Proteomes" id="UP000004318"/>
    </source>
</evidence>
<dbReference type="Gene3D" id="3.40.50.10540">
    <property type="entry name" value="Crotonobetainyl-coa:carnitine coa-transferase, domain 1"/>
    <property type="match status" value="1"/>
</dbReference>
<name>A3U3I1_PSEBH</name>
<dbReference type="InterPro" id="IPR044855">
    <property type="entry name" value="CoA-Trfase_III_dom3_sf"/>
</dbReference>
<evidence type="ECO:0008006" key="4">
    <source>
        <dbReference type="Google" id="ProtNLM"/>
    </source>
</evidence>
<keyword evidence="3" id="KW-1185">Reference proteome</keyword>
<dbReference type="InterPro" id="IPR003673">
    <property type="entry name" value="CoA-Trfase_fam_III"/>
</dbReference>
<dbReference type="Pfam" id="PF02515">
    <property type="entry name" value="CoA_transf_3"/>
    <property type="match status" value="1"/>
</dbReference>
<keyword evidence="1" id="KW-0808">Transferase</keyword>
<reference evidence="2 3" key="1">
    <citation type="journal article" date="2010" name="J. Bacteriol.">
        <title>Genome sequences of Oceanicola granulosus HTCC2516(T) and Oceanicola batsensis HTCC2597(TDelta).</title>
        <authorList>
            <person name="Thrash J.C."/>
            <person name="Cho J.C."/>
            <person name="Vergin K.L."/>
            <person name="Giovannoni S.J."/>
        </authorList>
    </citation>
    <scope>NUCLEOTIDE SEQUENCE [LARGE SCALE GENOMIC DNA]</scope>
    <source>
        <strain evidence="3">ATCC BAA-863 / DSM 15984 / KCTC 12145 / HTCC2597</strain>
    </source>
</reference>
<gene>
    <name evidence="2" type="ORF">OB2597_18681</name>
</gene>
<dbReference type="PANTHER" id="PTHR48207">
    <property type="entry name" value="SUCCINATE--HYDROXYMETHYLGLUTARATE COA-TRANSFERASE"/>
    <property type="match status" value="1"/>
</dbReference>
<dbReference type="PANTHER" id="PTHR48207:SF3">
    <property type="entry name" value="SUCCINATE--HYDROXYMETHYLGLUTARATE COA-TRANSFERASE"/>
    <property type="match status" value="1"/>
</dbReference>
<dbReference type="InterPro" id="IPR023606">
    <property type="entry name" value="CoA-Trfase_III_dom_1_sf"/>
</dbReference>
<dbReference type="Gene3D" id="3.30.1540.10">
    <property type="entry name" value="formyl-coa transferase, domain 3"/>
    <property type="match status" value="1"/>
</dbReference>
<evidence type="ECO:0000256" key="1">
    <source>
        <dbReference type="ARBA" id="ARBA00022679"/>
    </source>
</evidence>
<dbReference type="HOGENOM" id="CLU_033975_0_0_5"/>
<dbReference type="Proteomes" id="UP000004318">
    <property type="component" value="Unassembled WGS sequence"/>
</dbReference>